<evidence type="ECO:0000313" key="5">
    <source>
        <dbReference type="EMBL" id="RRD69692.1"/>
    </source>
</evidence>
<dbReference type="RefSeq" id="WP_124752826.1">
    <property type="nucleotide sequence ID" value="NZ_RQYN01000099.1"/>
</dbReference>
<dbReference type="InterPro" id="IPR036452">
    <property type="entry name" value="Ribo_hydro-like"/>
</dbReference>
<evidence type="ECO:0000313" key="6">
    <source>
        <dbReference type="Proteomes" id="UP000278609"/>
    </source>
</evidence>
<dbReference type="GO" id="GO:0005829">
    <property type="term" value="C:cytosol"/>
    <property type="evidence" value="ECO:0007669"/>
    <property type="project" value="TreeGrafter"/>
</dbReference>
<keyword evidence="1 4" id="KW-0378">Hydrolase</keyword>
<dbReference type="InterPro" id="IPR001910">
    <property type="entry name" value="Inosine/uridine_hydrolase_dom"/>
</dbReference>
<feature type="domain" description="Inosine/uridine-preferring nucleoside hydrolase" evidence="3">
    <location>
        <begin position="25"/>
        <end position="345"/>
    </location>
</feature>
<keyword evidence="2" id="KW-0326">Glycosidase</keyword>
<evidence type="ECO:0000313" key="7">
    <source>
        <dbReference type="Proteomes" id="UP000279860"/>
    </source>
</evidence>
<dbReference type="EMBL" id="RQYS01000115">
    <property type="protein sequence ID" value="RRD56363.1"/>
    <property type="molecule type" value="Genomic_DNA"/>
</dbReference>
<accession>A0A3P1XHP0</accession>
<evidence type="ECO:0000313" key="4">
    <source>
        <dbReference type="EMBL" id="RRD56363.1"/>
    </source>
</evidence>
<dbReference type="GO" id="GO:0008477">
    <property type="term" value="F:purine nucleosidase activity"/>
    <property type="evidence" value="ECO:0007669"/>
    <property type="project" value="TreeGrafter"/>
</dbReference>
<sequence length="358" mass="40128">MKKMIFMTLVSFFCLSVEAEQKEKVILDTDMVEMFDDGITMLMLAQAPNVDLLGVTVVVGNTWVPEGTAYAIRQLEAVGRTDIPVVPGIRFPLSPNRADNIKAEIALYGIGDGYLGSAGYPEPASWQAVYREKYGAEPNTQPLDMNAVNFIIDRVKKHPGEITLMAIGTCTNLAAAVRMAPEIVPMIKRVIYMGGSFFKAGNTSPAAEFNWWLDPNAARIAVRSPFKEQIVIGLDVCEKIPFRKERYDRIIAATAHPELKTMLERNYLIDLYRKDRNYTHYVWDVICGAILIDPSLITEEITRHIDVNDQFGLSYGASLAFETSPPSGTQPARIIMTVDADKLWNMIETYCKTFRPKK</sequence>
<dbReference type="AlphaFoldDB" id="A0A3P1XHP0"/>
<dbReference type="Proteomes" id="UP000279860">
    <property type="component" value="Unassembled WGS sequence"/>
</dbReference>
<proteinExistence type="predicted"/>
<dbReference type="OrthoDB" id="9797882at2"/>
<dbReference type="Pfam" id="PF01156">
    <property type="entry name" value="IU_nuc_hydro"/>
    <property type="match status" value="1"/>
</dbReference>
<dbReference type="PANTHER" id="PTHR12304">
    <property type="entry name" value="INOSINE-URIDINE PREFERRING NUCLEOSIDE HYDROLASE"/>
    <property type="match status" value="1"/>
</dbReference>
<protein>
    <submittedName>
        <fullName evidence="4">Nucleoside hydrolase</fullName>
    </submittedName>
</protein>
<gene>
    <name evidence="4" type="ORF">EII40_13830</name>
    <name evidence="5" type="ORF">EII41_13350</name>
</gene>
<dbReference type="SUPFAM" id="SSF53590">
    <property type="entry name" value="Nucleoside hydrolase"/>
    <property type="match status" value="1"/>
</dbReference>
<reference evidence="6 7" key="1">
    <citation type="submission" date="2018-11" db="EMBL/GenBank/DDBJ databases">
        <title>Genomes From Bacteria Associated with the Canine Oral Cavity: a Test Case for Automated Genome-Based Taxonomic Assignment.</title>
        <authorList>
            <person name="Coil D.A."/>
            <person name="Jospin G."/>
            <person name="Darling A.E."/>
            <person name="Wallis C."/>
            <person name="Davis I.J."/>
            <person name="Harris S."/>
            <person name="Eisen J.A."/>
            <person name="Holcombe L.J."/>
            <person name="O'Flynn C."/>
        </authorList>
    </citation>
    <scope>NUCLEOTIDE SEQUENCE [LARGE SCALE GENOMIC DNA]</scope>
    <source>
        <strain evidence="5 7">OH1426_COT-023</strain>
        <strain evidence="4 6">OH2617_COT-023</strain>
    </source>
</reference>
<organism evidence="4 6">
    <name type="scientific">Tannerella forsythia</name>
    <name type="common">Bacteroides forsythus</name>
    <dbReference type="NCBI Taxonomy" id="28112"/>
    <lineage>
        <taxon>Bacteria</taxon>
        <taxon>Pseudomonadati</taxon>
        <taxon>Bacteroidota</taxon>
        <taxon>Bacteroidia</taxon>
        <taxon>Bacteroidales</taxon>
        <taxon>Tannerellaceae</taxon>
        <taxon>Tannerella</taxon>
    </lineage>
</organism>
<dbReference type="EMBL" id="RQYN01000099">
    <property type="protein sequence ID" value="RRD69692.1"/>
    <property type="molecule type" value="Genomic_DNA"/>
</dbReference>
<name>A0A3P1XHP0_TANFO</name>
<evidence type="ECO:0000256" key="2">
    <source>
        <dbReference type="ARBA" id="ARBA00023295"/>
    </source>
</evidence>
<dbReference type="Gene3D" id="3.90.245.10">
    <property type="entry name" value="Ribonucleoside hydrolase-like"/>
    <property type="match status" value="1"/>
</dbReference>
<evidence type="ECO:0000256" key="1">
    <source>
        <dbReference type="ARBA" id="ARBA00022801"/>
    </source>
</evidence>
<comment type="caution">
    <text evidence="4">The sequence shown here is derived from an EMBL/GenBank/DDBJ whole genome shotgun (WGS) entry which is preliminary data.</text>
</comment>
<evidence type="ECO:0000259" key="3">
    <source>
        <dbReference type="Pfam" id="PF01156"/>
    </source>
</evidence>
<dbReference type="InterPro" id="IPR023186">
    <property type="entry name" value="IUNH"/>
</dbReference>
<dbReference type="Proteomes" id="UP000278609">
    <property type="component" value="Unassembled WGS sequence"/>
</dbReference>
<dbReference type="GO" id="GO:0006152">
    <property type="term" value="P:purine nucleoside catabolic process"/>
    <property type="evidence" value="ECO:0007669"/>
    <property type="project" value="TreeGrafter"/>
</dbReference>
<dbReference type="PANTHER" id="PTHR12304:SF4">
    <property type="entry name" value="URIDINE NUCLEOSIDASE"/>
    <property type="match status" value="1"/>
</dbReference>